<dbReference type="Proteomes" id="UP000803844">
    <property type="component" value="Unassembled WGS sequence"/>
</dbReference>
<name>A0A9P4XZI2_CRYP1</name>
<keyword evidence="2" id="KW-0472">Membrane</keyword>
<dbReference type="EMBL" id="MU032349">
    <property type="protein sequence ID" value="KAF3763786.1"/>
    <property type="molecule type" value="Genomic_DNA"/>
</dbReference>
<dbReference type="OrthoDB" id="5421757at2759"/>
<feature type="region of interest" description="Disordered" evidence="1">
    <location>
        <begin position="1"/>
        <end position="30"/>
    </location>
</feature>
<evidence type="ECO:0000256" key="1">
    <source>
        <dbReference type="SAM" id="MobiDB-lite"/>
    </source>
</evidence>
<keyword evidence="4" id="KW-1185">Reference proteome</keyword>
<evidence type="ECO:0000313" key="4">
    <source>
        <dbReference type="Proteomes" id="UP000803844"/>
    </source>
</evidence>
<evidence type="ECO:0000313" key="3">
    <source>
        <dbReference type="EMBL" id="KAF3763786.1"/>
    </source>
</evidence>
<comment type="caution">
    <text evidence="3">The sequence shown here is derived from an EMBL/GenBank/DDBJ whole genome shotgun (WGS) entry which is preliminary data.</text>
</comment>
<evidence type="ECO:0000256" key="2">
    <source>
        <dbReference type="SAM" id="Phobius"/>
    </source>
</evidence>
<reference evidence="3" key="1">
    <citation type="journal article" date="2020" name="Phytopathology">
        <title>Genome sequence of the chestnut blight fungus Cryphonectria parasitica EP155: A fundamental resource for an archetypical invasive plant pathogen.</title>
        <authorList>
            <person name="Crouch J.A."/>
            <person name="Dawe A."/>
            <person name="Aerts A."/>
            <person name="Barry K."/>
            <person name="Churchill A.C.L."/>
            <person name="Grimwood J."/>
            <person name="Hillman B."/>
            <person name="Milgroom M.G."/>
            <person name="Pangilinan J."/>
            <person name="Smith M."/>
            <person name="Salamov A."/>
            <person name="Schmutz J."/>
            <person name="Yadav J."/>
            <person name="Grigoriev I.V."/>
            <person name="Nuss D."/>
        </authorList>
    </citation>
    <scope>NUCLEOTIDE SEQUENCE</scope>
    <source>
        <strain evidence="3">EP155</strain>
    </source>
</reference>
<dbReference type="AlphaFoldDB" id="A0A9P4XZI2"/>
<protein>
    <submittedName>
        <fullName evidence="3">Uncharacterized protein</fullName>
    </submittedName>
</protein>
<gene>
    <name evidence="3" type="ORF">M406DRAFT_51085</name>
</gene>
<accession>A0A9P4XZI2</accession>
<dbReference type="GeneID" id="63841559"/>
<keyword evidence="2" id="KW-0812">Transmembrane</keyword>
<dbReference type="RefSeq" id="XP_040774747.1">
    <property type="nucleotide sequence ID" value="XM_040924430.1"/>
</dbReference>
<feature type="transmembrane region" description="Helical" evidence="2">
    <location>
        <begin position="65"/>
        <end position="85"/>
    </location>
</feature>
<proteinExistence type="predicted"/>
<keyword evidence="2" id="KW-1133">Transmembrane helix</keyword>
<sequence>MAPSKRTQAKKPKSSPSPSSTTLQEPPQPFKRAPEVMAPLLSTLSPKHVYITHIDSKPVEFKRKIFLVPIVINLAITALFAYRMYHIGPWYFKLIASAFGHSNETTVPVAESSWSVIARIIARRAFTFSLDCLLFIFVWPWPVEFCFDGSHGSPLMWRWGVGFRGKEIYIRRSKPNWDTDIKKAVKGDNAQARNLLMNHVGVATAPMLINEKTGYLTMNNEWDLDWAAMVKATKLVDDKSIALEAFKLMVVLHHEDYGWVSLDLKMEENAQDVARRTQVFAFRDALAAVGKEDLFYRWIEIVQFESTQPGGFGADKQVEVAKQIRELFAEQGIDFDEFWKESVGSDGLANM</sequence>
<organism evidence="3 4">
    <name type="scientific">Cryphonectria parasitica (strain ATCC 38755 / EP155)</name>
    <dbReference type="NCBI Taxonomy" id="660469"/>
    <lineage>
        <taxon>Eukaryota</taxon>
        <taxon>Fungi</taxon>
        <taxon>Dikarya</taxon>
        <taxon>Ascomycota</taxon>
        <taxon>Pezizomycotina</taxon>
        <taxon>Sordariomycetes</taxon>
        <taxon>Sordariomycetidae</taxon>
        <taxon>Diaporthales</taxon>
        <taxon>Cryphonectriaceae</taxon>
        <taxon>Cryphonectria-Endothia species complex</taxon>
        <taxon>Cryphonectria</taxon>
    </lineage>
</organism>